<dbReference type="AlphaFoldDB" id="A0A6A3W650"/>
<evidence type="ECO:0000313" key="3">
    <source>
        <dbReference type="Proteomes" id="UP000440367"/>
    </source>
</evidence>
<dbReference type="EMBL" id="QXGD01003542">
    <property type="protein sequence ID" value="KAE9176703.1"/>
    <property type="molecule type" value="Genomic_DNA"/>
</dbReference>
<dbReference type="CDD" id="cd01650">
    <property type="entry name" value="RT_nLTR_like"/>
    <property type="match status" value="1"/>
</dbReference>
<comment type="caution">
    <text evidence="2">The sequence shown here is derived from an EMBL/GenBank/DDBJ whole genome shotgun (WGS) entry which is preliminary data.</text>
</comment>
<dbReference type="PROSITE" id="PS50878">
    <property type="entry name" value="RT_POL"/>
    <property type="match status" value="1"/>
</dbReference>
<protein>
    <recommendedName>
        <fullName evidence="1">Reverse transcriptase domain-containing protein</fullName>
    </recommendedName>
</protein>
<dbReference type="Proteomes" id="UP000440367">
    <property type="component" value="Unassembled WGS sequence"/>
</dbReference>
<reference evidence="2 3" key="1">
    <citation type="submission" date="2018-08" db="EMBL/GenBank/DDBJ databases">
        <title>Genomic investigation of the strawberry pathogen Phytophthora fragariae indicates pathogenicity is determined by transcriptional variation in three key races.</title>
        <authorList>
            <person name="Adams T.M."/>
            <person name="Armitage A.D."/>
            <person name="Sobczyk M.K."/>
            <person name="Bates H.J."/>
            <person name="Dunwell J.M."/>
            <person name="Nellist C.F."/>
            <person name="Harrison R.J."/>
        </authorList>
    </citation>
    <scope>NUCLEOTIDE SEQUENCE [LARGE SCALE GENOMIC DNA]</scope>
    <source>
        <strain evidence="2 3">BC-1</strain>
    </source>
</reference>
<organism evidence="2 3">
    <name type="scientific">Phytophthora fragariae</name>
    <dbReference type="NCBI Taxonomy" id="53985"/>
    <lineage>
        <taxon>Eukaryota</taxon>
        <taxon>Sar</taxon>
        <taxon>Stramenopiles</taxon>
        <taxon>Oomycota</taxon>
        <taxon>Peronosporomycetes</taxon>
        <taxon>Peronosporales</taxon>
        <taxon>Peronosporaceae</taxon>
        <taxon>Phytophthora</taxon>
    </lineage>
</organism>
<dbReference type="PANTHER" id="PTHR19446">
    <property type="entry name" value="REVERSE TRANSCRIPTASES"/>
    <property type="match status" value="1"/>
</dbReference>
<name>A0A6A3W650_9STRA</name>
<proteinExistence type="predicted"/>
<feature type="domain" description="Reverse transcriptase" evidence="1">
    <location>
        <begin position="311"/>
        <end position="590"/>
    </location>
</feature>
<sequence length="742" mass="82477">MVDWVAEVEVNQTGTRADHSAVRLHLRSPDDPVRVRKPAKVYPPPQIATEAVKEAIQRRLANFLTELKTDTPDAAIWACKWDTLKVDIRKETLTIIKTRRKTARATYKQKIRRLLKQELRLRDAVEGHSPSIDSVTDALDVLTLNEGHGGSPLQRVRHAIAECTRMRAVAHQRRLFREGGHGEGKTTKAMFRRVSTKYADNEIHCLDAAIDHQARGVHEKADTLADAWSPIFQQPGSSKKARAEVLSWLGTKRQYETDLADLIESFTEAEVAAAIGASKPGKACGSDRLGNDWYRDFAEQLIPILTIMMNCWYSAGVFPPSFLEADIFCLKKGGAMQNPLNYRPLALLDTDYKILTRMLATRTSRKLHAIIHRNQNGFVPFRTIHETIDLYAAAQAAAQSDPAMKTALALLLDFCKAYDSVDREFLYDVLEWLGCPKDYGQATRKLHDGTKVHFLANGFRSRWVRVTCGIRQGCPLAPLLFLFVLEALYRRIDAETSVKGIMLRSGAGSVQLKVGGYADDTASYVRSTAEIPPIMSITQVFATASGLRLNAEKTLVIALNPNAISTMDQLPAPLVVQPAAKLSRYLGIPVGSIPDDDYTWTLTTTQLVTRLALAARKTMTADQRSMVVAAVVIPKLTFIARHIWPTSDWIARFQKMINNFVWHARFTDGHVAGRAWLNGHVAALPRKHGGLNIPALKLEVLSLAAVTVSKWALEAELDTLIVGDVLAGNRSSPQAPPLYEYL</sequence>
<dbReference type="SUPFAM" id="SSF56672">
    <property type="entry name" value="DNA/RNA polymerases"/>
    <property type="match status" value="1"/>
</dbReference>
<dbReference type="InterPro" id="IPR043502">
    <property type="entry name" value="DNA/RNA_pol_sf"/>
</dbReference>
<dbReference type="InterPro" id="IPR000477">
    <property type="entry name" value="RT_dom"/>
</dbReference>
<gene>
    <name evidence="2" type="ORF">PF002_g28537</name>
</gene>
<accession>A0A6A3W650</accession>
<dbReference type="Pfam" id="PF00078">
    <property type="entry name" value="RVT_1"/>
    <property type="match status" value="1"/>
</dbReference>
<evidence type="ECO:0000313" key="2">
    <source>
        <dbReference type="EMBL" id="KAE9176703.1"/>
    </source>
</evidence>
<evidence type="ECO:0000259" key="1">
    <source>
        <dbReference type="PROSITE" id="PS50878"/>
    </source>
</evidence>